<dbReference type="GO" id="GO:0016020">
    <property type="term" value="C:membrane"/>
    <property type="evidence" value="ECO:0007669"/>
    <property type="project" value="UniProtKB-SubCell"/>
</dbReference>
<feature type="domain" description="G-protein coupled receptors family 1 profile" evidence="6">
    <location>
        <begin position="21"/>
        <end position="220"/>
    </location>
</feature>
<feature type="transmembrane region" description="Helical" evidence="5">
    <location>
        <begin position="6"/>
        <end position="30"/>
    </location>
</feature>
<evidence type="ECO:0000256" key="2">
    <source>
        <dbReference type="ARBA" id="ARBA00022692"/>
    </source>
</evidence>
<name>A0AA39LKN4_9BILA</name>
<evidence type="ECO:0000256" key="4">
    <source>
        <dbReference type="ARBA" id="ARBA00023136"/>
    </source>
</evidence>
<dbReference type="EMBL" id="JAUCMV010000004">
    <property type="protein sequence ID" value="KAK0401266.1"/>
    <property type="molecule type" value="Genomic_DNA"/>
</dbReference>
<feature type="transmembrane region" description="Helical" evidence="5">
    <location>
        <begin position="184"/>
        <end position="203"/>
    </location>
</feature>
<keyword evidence="8" id="KW-1185">Reference proteome</keyword>
<evidence type="ECO:0000256" key="1">
    <source>
        <dbReference type="ARBA" id="ARBA00004370"/>
    </source>
</evidence>
<reference evidence="7" key="1">
    <citation type="submission" date="2023-06" db="EMBL/GenBank/DDBJ databases">
        <title>Genomic analysis of the entomopathogenic nematode Steinernema hermaphroditum.</title>
        <authorList>
            <person name="Schwarz E.M."/>
            <person name="Heppert J.K."/>
            <person name="Baniya A."/>
            <person name="Schwartz H.T."/>
            <person name="Tan C.-H."/>
            <person name="Antoshechkin I."/>
            <person name="Sternberg P.W."/>
            <person name="Goodrich-Blair H."/>
            <person name="Dillman A.R."/>
        </authorList>
    </citation>
    <scope>NUCLEOTIDE SEQUENCE</scope>
    <source>
        <strain evidence="7">PS9179</strain>
        <tissue evidence="7">Whole animal</tissue>
    </source>
</reference>
<evidence type="ECO:0000313" key="8">
    <source>
        <dbReference type="Proteomes" id="UP001175271"/>
    </source>
</evidence>
<accession>A0AA39LKN4</accession>
<gene>
    <name evidence="7" type="ORF">QR680_015675</name>
</gene>
<dbReference type="Gene3D" id="1.20.1070.10">
    <property type="entry name" value="Rhodopsin 7-helix transmembrane proteins"/>
    <property type="match status" value="1"/>
</dbReference>
<evidence type="ECO:0000313" key="7">
    <source>
        <dbReference type="EMBL" id="KAK0401266.1"/>
    </source>
</evidence>
<dbReference type="SMART" id="SM01381">
    <property type="entry name" value="7TM_GPCR_Srsx"/>
    <property type="match status" value="1"/>
</dbReference>
<feature type="transmembrane region" description="Helical" evidence="5">
    <location>
        <begin position="143"/>
        <end position="164"/>
    </location>
</feature>
<dbReference type="InterPro" id="IPR047130">
    <property type="entry name" value="7TM_GPCR_Srsx_nematod"/>
</dbReference>
<organism evidence="7 8">
    <name type="scientific">Steinernema hermaphroditum</name>
    <dbReference type="NCBI Taxonomy" id="289476"/>
    <lineage>
        <taxon>Eukaryota</taxon>
        <taxon>Metazoa</taxon>
        <taxon>Ecdysozoa</taxon>
        <taxon>Nematoda</taxon>
        <taxon>Chromadorea</taxon>
        <taxon>Rhabditida</taxon>
        <taxon>Tylenchina</taxon>
        <taxon>Panagrolaimomorpha</taxon>
        <taxon>Strongyloidoidea</taxon>
        <taxon>Steinernematidae</taxon>
        <taxon>Steinernema</taxon>
    </lineage>
</organism>
<comment type="caution">
    <text evidence="7">The sequence shown here is derived from an EMBL/GenBank/DDBJ whole genome shotgun (WGS) entry which is preliminary data.</text>
</comment>
<dbReference type="InterPro" id="IPR019424">
    <property type="entry name" value="7TM_GPCR_Srsx"/>
</dbReference>
<dbReference type="SUPFAM" id="SSF81321">
    <property type="entry name" value="Family A G protein-coupled receptor-like"/>
    <property type="match status" value="1"/>
</dbReference>
<comment type="subcellular location">
    <subcellularLocation>
        <location evidence="1">Membrane</location>
    </subcellularLocation>
</comment>
<sequence>MEDFQVVALLIYIIGAFGAFGSINVLIAVIRLKPRLKSSLLVALLAFADIFCIVSEFQNATRNILKVKSYRTECFWAISPYLVMTEVQSRLMCALAFDRLVAFTFPIESVEYSETSHRFIQILLKSRRAHFSEFEVLNKQKKLSTSCCVMITVFLMSSFVSNMVMFLSKKLNISETLADKLDTYMVVPAMISYSQSYYVYFACSRLYRETFKKQLQFILPGWLGRVLNDPRVTIVSVTPSRY</sequence>
<proteinExistence type="predicted"/>
<dbReference type="GO" id="GO:0004930">
    <property type="term" value="F:G protein-coupled receptor activity"/>
    <property type="evidence" value="ECO:0007669"/>
    <property type="project" value="InterPro"/>
</dbReference>
<protein>
    <recommendedName>
        <fullName evidence="6">G-protein coupled receptors family 1 profile domain-containing protein</fullName>
    </recommendedName>
</protein>
<dbReference type="InterPro" id="IPR000276">
    <property type="entry name" value="GPCR_Rhodpsn"/>
</dbReference>
<evidence type="ECO:0000256" key="3">
    <source>
        <dbReference type="ARBA" id="ARBA00022989"/>
    </source>
</evidence>
<dbReference type="PROSITE" id="PS50262">
    <property type="entry name" value="G_PROTEIN_RECEP_F1_2"/>
    <property type="match status" value="1"/>
</dbReference>
<dbReference type="PANTHER" id="PTHR23360">
    <property type="entry name" value="G-PROTEIN COUPLED RECEPTORS FAMILY 1 PROFILE DOMAIN-CONTAINING PROTEIN-RELATED"/>
    <property type="match status" value="1"/>
</dbReference>
<dbReference type="InterPro" id="IPR017452">
    <property type="entry name" value="GPCR_Rhodpsn_7TM"/>
</dbReference>
<evidence type="ECO:0000259" key="6">
    <source>
        <dbReference type="PROSITE" id="PS50262"/>
    </source>
</evidence>
<keyword evidence="4 5" id="KW-0472">Membrane</keyword>
<keyword evidence="2 5" id="KW-0812">Transmembrane</keyword>
<dbReference type="Proteomes" id="UP001175271">
    <property type="component" value="Unassembled WGS sequence"/>
</dbReference>
<dbReference type="Pfam" id="PF10320">
    <property type="entry name" value="7TM_GPCR_Srsx"/>
    <property type="match status" value="2"/>
</dbReference>
<keyword evidence="3 5" id="KW-1133">Transmembrane helix</keyword>
<evidence type="ECO:0000256" key="5">
    <source>
        <dbReference type="SAM" id="Phobius"/>
    </source>
</evidence>
<dbReference type="AlphaFoldDB" id="A0AA39LKN4"/>